<feature type="domain" description="Copper acquisition factor BIM1-like" evidence="9">
    <location>
        <begin position="20"/>
        <end position="164"/>
    </location>
</feature>
<accession>A0A167V1U3</accession>
<dbReference type="EMBL" id="KV417486">
    <property type="protein sequence ID" value="KZP32305.1"/>
    <property type="molecule type" value="Genomic_DNA"/>
</dbReference>
<dbReference type="OrthoDB" id="2146436at2759"/>
<dbReference type="InterPro" id="IPR046936">
    <property type="entry name" value="BIM1-like"/>
</dbReference>
<keyword evidence="6" id="KW-0325">Glycoprotein</keyword>
<dbReference type="PANTHER" id="PTHR34992">
    <property type="entry name" value="HYPHAL ANASTAMOSIS-7 PROTEIN"/>
    <property type="match status" value="1"/>
</dbReference>
<dbReference type="InterPro" id="IPR046530">
    <property type="entry name" value="BIM1-like_dom"/>
</dbReference>
<evidence type="ECO:0000256" key="1">
    <source>
        <dbReference type="ARBA" id="ARBA00004609"/>
    </source>
</evidence>
<dbReference type="CDD" id="cd21176">
    <property type="entry name" value="LPMO_auxiliary-like"/>
    <property type="match status" value="1"/>
</dbReference>
<dbReference type="AlphaFoldDB" id="A0A167V1U3"/>
<dbReference type="STRING" id="436010.A0A167V1U3"/>
<dbReference type="Pfam" id="PF20238">
    <property type="entry name" value="BIM1-like_dom"/>
    <property type="match status" value="1"/>
</dbReference>
<evidence type="ECO:0000259" key="9">
    <source>
        <dbReference type="Pfam" id="PF20238"/>
    </source>
</evidence>
<keyword evidence="4 8" id="KW-0732">Signal</keyword>
<reference evidence="10 12" key="1">
    <citation type="journal article" date="2016" name="Mol. Biol. Evol.">
        <title>Comparative Genomics of Early-Diverging Mushroom-Forming Fungi Provides Insights into the Origins of Lignocellulose Decay Capabilities.</title>
        <authorList>
            <person name="Nagy L.G."/>
            <person name="Riley R."/>
            <person name="Tritt A."/>
            <person name="Adam C."/>
            <person name="Daum C."/>
            <person name="Floudas D."/>
            <person name="Sun H."/>
            <person name="Yadav J.S."/>
            <person name="Pangilinan J."/>
            <person name="Larsson K.H."/>
            <person name="Matsuura K."/>
            <person name="Barry K."/>
            <person name="Labutti K."/>
            <person name="Kuo R."/>
            <person name="Ohm R.A."/>
            <person name="Bhattacharya S.S."/>
            <person name="Shirouzu T."/>
            <person name="Yoshinaga Y."/>
            <person name="Martin F.M."/>
            <person name="Grigoriev I.V."/>
            <person name="Hibbett D.S."/>
        </authorList>
    </citation>
    <scope>NUCLEOTIDE SEQUENCE [LARGE SCALE GENOMIC DNA]</scope>
    <source>
        <strain evidence="10 12">CBS 109695</strain>
    </source>
</reference>
<dbReference type="Proteomes" id="UP000076532">
    <property type="component" value="Unassembled WGS sequence"/>
</dbReference>
<protein>
    <recommendedName>
        <fullName evidence="9">Copper acquisition factor BIM1-like domain-containing protein</fullName>
    </recommendedName>
</protein>
<proteinExistence type="predicted"/>
<keyword evidence="2" id="KW-1003">Cell membrane</keyword>
<keyword evidence="7" id="KW-0449">Lipoprotein</keyword>
<evidence type="ECO:0000313" key="11">
    <source>
        <dbReference type="EMBL" id="KZP32305.1"/>
    </source>
</evidence>
<dbReference type="EMBL" id="KV417912">
    <property type="protein sequence ID" value="KZP04550.1"/>
    <property type="molecule type" value="Genomic_DNA"/>
</dbReference>
<evidence type="ECO:0000313" key="10">
    <source>
        <dbReference type="EMBL" id="KZP04550.1"/>
    </source>
</evidence>
<name>A0A167V1U3_9AGAM</name>
<feature type="chain" id="PRO_5007997473" description="Copper acquisition factor BIM1-like domain-containing protein" evidence="8">
    <location>
        <begin position="22"/>
        <end position="218"/>
    </location>
</feature>
<evidence type="ECO:0000256" key="2">
    <source>
        <dbReference type="ARBA" id="ARBA00022475"/>
    </source>
</evidence>
<evidence type="ECO:0000256" key="4">
    <source>
        <dbReference type="ARBA" id="ARBA00022729"/>
    </source>
</evidence>
<sequence length="218" mass="22282">MRFASATSAATLAGLVSVVSAHFQLQYPLPRGVFVEDDEPTFCDGYTQAVSNRTVFPLSNGVISMNSEHPAWTVGVIISTAQNPTSFNDFNNSAPAVPFFQTTGEGIACFEIDLLKSGISGLVDGANITIEVVFDGGDGQLYQCADLTLSSNISTPSNATSACKMNITSQEGNTTSTSTAPASASSTAASTGAALRDATFVPGVLAGLVLLAGAALAI</sequence>
<evidence type="ECO:0000256" key="5">
    <source>
        <dbReference type="ARBA" id="ARBA00023136"/>
    </source>
</evidence>
<evidence type="ECO:0000313" key="12">
    <source>
        <dbReference type="Proteomes" id="UP000076532"/>
    </source>
</evidence>
<keyword evidence="3" id="KW-0336">GPI-anchor</keyword>
<evidence type="ECO:0000256" key="6">
    <source>
        <dbReference type="ARBA" id="ARBA00023180"/>
    </source>
</evidence>
<comment type="subcellular location">
    <subcellularLocation>
        <location evidence="1">Cell membrane</location>
        <topology evidence="1">Lipid-anchor</topology>
        <topology evidence="1">GPI-anchor</topology>
    </subcellularLocation>
</comment>
<dbReference type="GO" id="GO:0098552">
    <property type="term" value="C:side of membrane"/>
    <property type="evidence" value="ECO:0007669"/>
    <property type="project" value="UniProtKB-KW"/>
</dbReference>
<gene>
    <name evidence="11" type="ORF">FIBSPDRAFT_722752</name>
    <name evidence="10" type="ORF">FIBSPDRAFT_915068</name>
</gene>
<organism evidence="10 12">
    <name type="scientific">Athelia psychrophila</name>
    <dbReference type="NCBI Taxonomy" id="1759441"/>
    <lineage>
        <taxon>Eukaryota</taxon>
        <taxon>Fungi</taxon>
        <taxon>Dikarya</taxon>
        <taxon>Basidiomycota</taxon>
        <taxon>Agaricomycotina</taxon>
        <taxon>Agaricomycetes</taxon>
        <taxon>Agaricomycetidae</taxon>
        <taxon>Atheliales</taxon>
        <taxon>Atheliaceae</taxon>
        <taxon>Athelia</taxon>
    </lineage>
</organism>
<evidence type="ECO:0000256" key="3">
    <source>
        <dbReference type="ARBA" id="ARBA00022622"/>
    </source>
</evidence>
<keyword evidence="5" id="KW-0472">Membrane</keyword>
<evidence type="ECO:0000256" key="8">
    <source>
        <dbReference type="SAM" id="SignalP"/>
    </source>
</evidence>
<keyword evidence="12" id="KW-1185">Reference proteome</keyword>
<evidence type="ECO:0000256" key="7">
    <source>
        <dbReference type="ARBA" id="ARBA00023288"/>
    </source>
</evidence>
<feature type="signal peptide" evidence="8">
    <location>
        <begin position="1"/>
        <end position="21"/>
    </location>
</feature>
<dbReference type="GO" id="GO:0005886">
    <property type="term" value="C:plasma membrane"/>
    <property type="evidence" value="ECO:0007669"/>
    <property type="project" value="UniProtKB-SubCell"/>
</dbReference>